<evidence type="ECO:0000313" key="18">
    <source>
        <dbReference type="Proteomes" id="UP000590564"/>
    </source>
</evidence>
<dbReference type="Proteomes" id="UP000239462">
    <property type="component" value="Chromosome"/>
</dbReference>
<dbReference type="EMBL" id="JACHED010000001">
    <property type="protein sequence ID" value="MBB6496642.1"/>
    <property type="molecule type" value="Genomic_DNA"/>
</dbReference>
<comment type="pathway">
    <text evidence="10">Purine metabolism; IMP biosynthesis via de novo pathway; 5-formamido-1-(5-phospho-D-ribosyl)imidazole-4-carboxamide from 5-amino-1-(5-phospho-D-ribosyl)imidazole-4-carboxamide (formate route): step 1/1.</text>
</comment>
<comment type="cofactor">
    <cofactor evidence="2">
        <name>Mg(2+)</name>
        <dbReference type="ChEBI" id="CHEBI:18420"/>
    </cofactor>
</comment>
<dbReference type="EMBL" id="CP026606">
    <property type="protein sequence ID" value="AVB76844.1"/>
    <property type="molecule type" value="Genomic_DNA"/>
</dbReference>
<accession>A0A2L1CBX2</accession>
<dbReference type="HAMAP" id="MF_01163">
    <property type="entry name" value="IMP_biosynth_PurP"/>
    <property type="match status" value="1"/>
</dbReference>
<feature type="binding site" evidence="10">
    <location>
        <position position="258"/>
    </location>
    <ligand>
        <name>5-amino-1-(5-phospho-beta-D-ribosyl)imidazole-4-carboxamide</name>
        <dbReference type="ChEBI" id="CHEBI:58475"/>
    </ligand>
</feature>
<dbReference type="Gene3D" id="3.30.1490.20">
    <property type="entry name" value="ATP-grasp fold, A domain"/>
    <property type="match status" value="1"/>
</dbReference>
<dbReference type="InterPro" id="IPR016185">
    <property type="entry name" value="PreATP-grasp_dom_sf"/>
</dbReference>
<dbReference type="Gene3D" id="3.30.470.20">
    <property type="entry name" value="ATP-grasp fold, B domain"/>
    <property type="match status" value="1"/>
</dbReference>
<feature type="domain" description="IMP biosynthesis enzyme PurP N-terminal" evidence="11">
    <location>
        <begin position="21"/>
        <end position="143"/>
    </location>
</feature>
<evidence type="ECO:0000256" key="4">
    <source>
        <dbReference type="ARBA" id="ARBA00022723"/>
    </source>
</evidence>
<evidence type="ECO:0000256" key="10">
    <source>
        <dbReference type="HAMAP-Rule" id="MF_01163"/>
    </source>
</evidence>
<dbReference type="AlphaFoldDB" id="A0A2L1CBX2"/>
<evidence type="ECO:0000256" key="8">
    <source>
        <dbReference type="ARBA" id="ARBA00022842"/>
    </source>
</evidence>
<feature type="domain" description="IMP biosynthesis enzyme PurP C-terminal" evidence="12">
    <location>
        <begin position="174"/>
        <end position="360"/>
    </location>
</feature>
<dbReference type="SUPFAM" id="SSF52440">
    <property type="entry name" value="PreATP-grasp domain"/>
    <property type="match status" value="1"/>
</dbReference>
<evidence type="ECO:0000256" key="1">
    <source>
        <dbReference type="ARBA" id="ARBA00001936"/>
    </source>
</evidence>
<reference evidence="16" key="1">
    <citation type="journal article" date="2018" name="Genome Announc.">
        <title>Complete Genome Sequence of the Methanococcus maripaludis Type Strain JJ (DSM 2067), a Model for Selenoprotein Synthesis in Archaea.</title>
        <authorList>
            <person name="Poehlein A."/>
            <person name="Heym D."/>
            <person name="Quitzke V."/>
            <person name="Fersch J."/>
            <person name="Daniel R."/>
            <person name="Rother M."/>
        </authorList>
    </citation>
    <scope>NUCLEOTIDE SEQUENCE [LARGE SCALE GENOMIC DNA]</scope>
    <source>
        <strain evidence="16">DSM 2067</strain>
    </source>
</reference>
<dbReference type="InterPro" id="IPR013815">
    <property type="entry name" value="ATP_grasp_subdomain_1"/>
</dbReference>
<dbReference type="Proteomes" id="UP000590564">
    <property type="component" value="Unassembled WGS sequence"/>
</dbReference>
<dbReference type="GO" id="GO:0016879">
    <property type="term" value="F:ligase activity, forming carbon-nitrogen bonds"/>
    <property type="evidence" value="ECO:0007669"/>
    <property type="project" value="UniProtKB-UniRule"/>
</dbReference>
<dbReference type="GO" id="GO:0000287">
    <property type="term" value="F:magnesium ion binding"/>
    <property type="evidence" value="ECO:0007669"/>
    <property type="project" value="InterPro"/>
</dbReference>
<evidence type="ECO:0000256" key="5">
    <source>
        <dbReference type="ARBA" id="ARBA00022741"/>
    </source>
</evidence>
<feature type="binding site" evidence="10">
    <location>
        <position position="94"/>
    </location>
    <ligand>
        <name>5-amino-1-(5-phospho-beta-D-ribosyl)imidazole-4-carboxamide</name>
        <dbReference type="ChEBI" id="CHEBI:58475"/>
    </ligand>
</feature>
<evidence type="ECO:0000256" key="7">
    <source>
        <dbReference type="ARBA" id="ARBA00022840"/>
    </source>
</evidence>
<evidence type="ECO:0000256" key="3">
    <source>
        <dbReference type="ARBA" id="ARBA00022598"/>
    </source>
</evidence>
<evidence type="ECO:0000256" key="9">
    <source>
        <dbReference type="ARBA" id="ARBA00023211"/>
    </source>
</evidence>
<keyword evidence="9" id="KW-0464">Manganese</keyword>
<comment type="catalytic activity">
    <reaction evidence="10">
        <text>5-amino-1-(5-phospho-beta-D-ribosyl)imidazole-4-carboxamide + formate + ATP = 5-formamido-1-(5-phospho-D-ribosyl)imidazole-4-carboxamide + ADP + phosphate</text>
        <dbReference type="Rhea" id="RHEA:24836"/>
        <dbReference type="ChEBI" id="CHEBI:15740"/>
        <dbReference type="ChEBI" id="CHEBI:30616"/>
        <dbReference type="ChEBI" id="CHEBI:43474"/>
        <dbReference type="ChEBI" id="CHEBI:58467"/>
        <dbReference type="ChEBI" id="CHEBI:58475"/>
        <dbReference type="ChEBI" id="CHEBI:456216"/>
        <dbReference type="EC" id="6.3.4.23"/>
    </reaction>
</comment>
<gene>
    <name evidence="10" type="primary">purP</name>
    <name evidence="14" type="ORF">HNP94_000354</name>
    <name evidence="15" type="ORF">HNP96_000663</name>
    <name evidence="13" type="ORF">MMJJ_14660</name>
</gene>
<proteinExistence type="inferred from homology"/>
<dbReference type="InterPro" id="IPR009720">
    <property type="entry name" value="IMP_biosynth_PurP_C"/>
</dbReference>
<keyword evidence="4" id="KW-0479">Metal-binding</keyword>
<evidence type="ECO:0000313" key="16">
    <source>
        <dbReference type="Proteomes" id="UP000239462"/>
    </source>
</evidence>
<comment type="function">
    <text evidence="10">Catalyzes the ATP- and formate-dependent formylation of 5-aminoimidazole-4-carboxamide-1-beta-d-ribofuranosyl 5'-monophosphate (AICAR) to 5-formaminoimidazole-4-carboxamide-1-beta-d-ribofuranosyl 5'-monophosphate (FAICAR) in the absence of folates.</text>
</comment>
<evidence type="ECO:0000256" key="2">
    <source>
        <dbReference type="ARBA" id="ARBA00001946"/>
    </source>
</evidence>
<dbReference type="EC" id="6.3.4.23" evidence="10"/>
<reference evidence="15 18" key="3">
    <citation type="submission" date="2020-08" db="EMBL/GenBank/DDBJ databases">
        <title>Genomic Encyclopedia of Type Strains, Phase IV (KMG-V): Genome sequencing to study the core and pangenomes of soil and plant-associated prokaryotes.</title>
        <authorList>
            <person name="Whitman W."/>
        </authorList>
    </citation>
    <scope>NUCLEOTIDE SEQUENCE [LARGE SCALE GENOMIC DNA]</scope>
    <source>
        <strain evidence="14 17">C13</strain>
        <strain evidence="15 18">D1</strain>
    </source>
</reference>
<evidence type="ECO:0000259" key="12">
    <source>
        <dbReference type="Pfam" id="PF06973"/>
    </source>
</evidence>
<keyword evidence="7 10" id="KW-0067">ATP-binding</keyword>
<keyword evidence="8" id="KW-0460">Magnesium</keyword>
<dbReference type="EMBL" id="JACDUO010000001">
    <property type="protein sequence ID" value="MBA2863354.1"/>
    <property type="molecule type" value="Genomic_DNA"/>
</dbReference>
<evidence type="ECO:0000256" key="6">
    <source>
        <dbReference type="ARBA" id="ARBA00022755"/>
    </source>
</evidence>
<reference evidence="13" key="2">
    <citation type="submission" date="2018-02" db="EMBL/GenBank/DDBJ databases">
        <title>Complete genome sequence of the Methanococcus maripaludis type strain JJ (DSM 2067), a model for selenoprotein synthesis in Archaea.</title>
        <authorList>
            <person name="Poehlein A."/>
            <person name="Heym D."/>
            <person name="Quitzke V."/>
            <person name="Fersch J."/>
            <person name="Daniel R."/>
            <person name="Rother M."/>
        </authorList>
    </citation>
    <scope>NUCLEOTIDE SEQUENCE [LARGE SCALE GENOMIC DNA]</scope>
    <source>
        <strain evidence="13">DSM 2067</strain>
    </source>
</reference>
<dbReference type="SUPFAM" id="SSF56059">
    <property type="entry name" value="Glutathione synthetase ATP-binding domain-like"/>
    <property type="match status" value="1"/>
</dbReference>
<dbReference type="NCBIfam" id="NF009780">
    <property type="entry name" value="PRK13278.1-5"/>
    <property type="match status" value="1"/>
</dbReference>
<dbReference type="GeneID" id="36102550"/>
<dbReference type="PIRSF" id="PIRSF004602">
    <property type="entry name" value="ATPgrasp_PurP"/>
    <property type="match status" value="1"/>
</dbReference>
<evidence type="ECO:0000313" key="17">
    <source>
        <dbReference type="Proteomes" id="UP000567099"/>
    </source>
</evidence>
<name>A0A2L1CBX2_METMI</name>
<comment type="similarity">
    <text evidence="10">Belongs to the phosphohexose mutase family.</text>
</comment>
<keyword evidence="3 10" id="KW-0436">Ligase</keyword>
<protein>
    <recommendedName>
        <fullName evidence="10">5-formaminoimidazole-4-carboxamide-1-(beta)-D-ribofuranosyl 5'-monophosphate synthetase</fullName>
        <ecNumber evidence="10">6.3.4.23</ecNumber>
    </recommendedName>
    <alternativeName>
        <fullName evidence="10">5-aminoimidazole-4-carboxamide-1-beta-D-ribofuranosyl 5'-monophosphate--formate ligase</fullName>
    </alternativeName>
</protein>
<feature type="binding site" evidence="10">
    <location>
        <position position="27"/>
    </location>
    <ligand>
        <name>5-amino-1-(5-phospho-beta-D-ribosyl)imidazole-4-carboxamide</name>
        <dbReference type="ChEBI" id="CHEBI:58475"/>
    </ligand>
</feature>
<evidence type="ECO:0000313" key="13">
    <source>
        <dbReference type="EMBL" id="AVB76844.1"/>
    </source>
</evidence>
<dbReference type="PANTHER" id="PTHR38147:SF2">
    <property type="entry name" value="5-FORMAMINOIMIDAZOLE-4-CARBOXAMIDE-1-(BETA)-D-RIBOFURANOSYL 5'-MONOPHOSPHATE SYNTHETASE"/>
    <property type="match status" value="1"/>
</dbReference>
<dbReference type="InterPro" id="IPR010672">
    <property type="entry name" value="IMP_biosynth_PurP_N"/>
</dbReference>
<dbReference type="Pfam" id="PF06849">
    <property type="entry name" value="DUF1246"/>
    <property type="match status" value="1"/>
</dbReference>
<dbReference type="PANTHER" id="PTHR38147">
    <property type="entry name" value="5-FORMAMINOIMIDAZOLE-4-CARBOXAMIDE-1-(BETA)-D-RIBOFURANOSYL 5'-MONOPHOSPHATE SYNTHETASE-RELATED"/>
    <property type="match status" value="1"/>
</dbReference>
<dbReference type="GO" id="GO:0006189">
    <property type="term" value="P:'de novo' IMP biosynthetic process"/>
    <property type="evidence" value="ECO:0007669"/>
    <property type="project" value="UniProtKB-UniRule"/>
</dbReference>
<evidence type="ECO:0000259" key="11">
    <source>
        <dbReference type="Pfam" id="PF06849"/>
    </source>
</evidence>
<dbReference type="KEGG" id="mmad:MMJJ_14660"/>
<dbReference type="RefSeq" id="WP_104838256.1">
    <property type="nucleotide sequence ID" value="NZ_CP026606.1"/>
</dbReference>
<dbReference type="Gene3D" id="3.40.50.20">
    <property type="match status" value="1"/>
</dbReference>
<dbReference type="UniPathway" id="UPA00074">
    <property type="reaction ID" value="UER00134"/>
</dbReference>
<comment type="cofactor">
    <cofactor evidence="1">
        <name>Mn(2+)</name>
        <dbReference type="ChEBI" id="CHEBI:29035"/>
    </cofactor>
</comment>
<dbReference type="Pfam" id="PF06973">
    <property type="entry name" value="DUF1297"/>
    <property type="match status" value="1"/>
</dbReference>
<feature type="binding site" evidence="10">
    <location>
        <position position="230"/>
    </location>
    <ligand>
        <name>ATP</name>
        <dbReference type="ChEBI" id="CHEBI:30616"/>
    </ligand>
</feature>
<keyword evidence="5 10" id="KW-0547">Nucleotide-binding</keyword>
<evidence type="ECO:0000313" key="15">
    <source>
        <dbReference type="EMBL" id="MBB6496642.1"/>
    </source>
</evidence>
<keyword evidence="6 10" id="KW-0658">Purine biosynthesis</keyword>
<dbReference type="GO" id="GO:0005524">
    <property type="term" value="F:ATP binding"/>
    <property type="evidence" value="ECO:0007669"/>
    <property type="project" value="UniProtKB-KW"/>
</dbReference>
<dbReference type="InterPro" id="IPR023656">
    <property type="entry name" value="IMP_biosynth_PurP"/>
</dbReference>
<dbReference type="Proteomes" id="UP000567099">
    <property type="component" value="Unassembled WGS sequence"/>
</dbReference>
<sequence length="361" mass="40367">MIPKEEIMGIFEKYNKDEVTIVTVGSHTSLHILKGAKLEGFSTAVITTKDRAIPYKRFGVADKFIYVDQFSDISKEEIQQQLRDMNAIIVPHGSFIAYCGLDNVEDTFKVPMFGNRAILRWEAERDLEGRLLGGSGLRIPKKYGGPDEIDGPVMVKFPGARGGRGYFPCSSVEEFWRKIGEFKAKGVLTEDDVSKAHIEEYVVGANYCIHYFYSPLKDQVELMGIDRRYESSIDGLVRVPAKDQLELNIDPSYVITGNFPVVIRESLLPQVFDMGDKLVAKAKEEVNPGMLGPFCLQSLCNDNLELVVFEMSARVDGGTNTFMNGSPYSCLYTGEPLSMGQRIAKEIKLALELNMIDKVIS</sequence>
<organism evidence="13 16">
    <name type="scientific">Methanococcus maripaludis</name>
    <name type="common">Methanococcus deltae</name>
    <dbReference type="NCBI Taxonomy" id="39152"/>
    <lineage>
        <taxon>Archaea</taxon>
        <taxon>Methanobacteriati</taxon>
        <taxon>Methanobacteriota</taxon>
        <taxon>Methanomada group</taxon>
        <taxon>Methanococci</taxon>
        <taxon>Methanococcales</taxon>
        <taxon>Methanococcaceae</taxon>
        <taxon>Methanococcus</taxon>
    </lineage>
</organism>
<evidence type="ECO:0000313" key="14">
    <source>
        <dbReference type="EMBL" id="MBA2863354.1"/>
    </source>
</evidence>